<evidence type="ECO:0000313" key="8">
    <source>
        <dbReference type="Proteomes" id="UP001574673"/>
    </source>
</evidence>
<protein>
    <submittedName>
        <fullName evidence="7">OadG family protein</fullName>
    </submittedName>
</protein>
<keyword evidence="8" id="KW-1185">Reference proteome</keyword>
<proteinExistence type="predicted"/>
<evidence type="ECO:0000256" key="1">
    <source>
        <dbReference type="ARBA" id="ARBA00004236"/>
    </source>
</evidence>
<organism evidence="7 8">
    <name type="scientific">Dentiradicibacter hellwigii</name>
    <dbReference type="NCBI Taxonomy" id="3149053"/>
    <lineage>
        <taxon>Bacteria</taxon>
        <taxon>Pseudomonadati</taxon>
        <taxon>Pseudomonadota</taxon>
        <taxon>Betaproteobacteria</taxon>
        <taxon>Rhodocyclales</taxon>
        <taxon>Rhodocyclaceae</taxon>
        <taxon>Dentiradicibacter</taxon>
    </lineage>
</organism>
<keyword evidence="5 6" id="KW-0472">Membrane</keyword>
<evidence type="ECO:0000256" key="3">
    <source>
        <dbReference type="ARBA" id="ARBA00022692"/>
    </source>
</evidence>
<dbReference type="Proteomes" id="UP001574673">
    <property type="component" value="Unassembled WGS sequence"/>
</dbReference>
<gene>
    <name evidence="7" type="ORF">ABCS64_08760</name>
</gene>
<dbReference type="EMBL" id="JBEUWX010000002">
    <property type="protein sequence ID" value="MFA9950401.1"/>
    <property type="molecule type" value="Genomic_DNA"/>
</dbReference>
<sequence length="148" mass="15712">MEHLDWGLEMTVLGMGLVFAMLALLWLILTIVLKFDKEEVEEEASAASDDAADDDAAAEVEAAPVAVIGTPPPSGSEDIVAVIALAVAKHRAQGVPASLAAVITIAAIEHRKAVGRGGPVARSFWPGTQPTRWSAEARARARQTNYWN</sequence>
<keyword evidence="2" id="KW-1003">Cell membrane</keyword>
<evidence type="ECO:0000256" key="6">
    <source>
        <dbReference type="SAM" id="Phobius"/>
    </source>
</evidence>
<evidence type="ECO:0000256" key="2">
    <source>
        <dbReference type="ARBA" id="ARBA00022475"/>
    </source>
</evidence>
<accession>A0ABV4UGB1</accession>
<feature type="transmembrane region" description="Helical" evidence="6">
    <location>
        <begin position="12"/>
        <end position="33"/>
    </location>
</feature>
<evidence type="ECO:0000256" key="4">
    <source>
        <dbReference type="ARBA" id="ARBA00022989"/>
    </source>
</evidence>
<name>A0ABV4UGB1_9RHOO</name>
<evidence type="ECO:0000313" key="7">
    <source>
        <dbReference type="EMBL" id="MFA9950401.1"/>
    </source>
</evidence>
<comment type="subcellular location">
    <subcellularLocation>
        <location evidence="1">Cell membrane</location>
    </subcellularLocation>
</comment>
<reference evidence="8" key="1">
    <citation type="submission" date="2024-06" db="EMBL/GenBank/DDBJ databases">
        <title>Radixoralia hellwigii gen. nov., sp nov., isolated from a root canal in the human oral cavity.</title>
        <authorList>
            <person name="Bartsch S."/>
            <person name="Wittmer A."/>
            <person name="Schulz A.-K."/>
            <person name="Neumann-Schaal M."/>
            <person name="Wolf J."/>
            <person name="Gronow S."/>
            <person name="Tennert C."/>
            <person name="Haecker G."/>
            <person name="Cieplik F."/>
            <person name="Al-Ahmad A."/>
        </authorList>
    </citation>
    <scope>NUCLEOTIDE SEQUENCE [LARGE SCALE GENOMIC DNA]</scope>
    <source>
        <strain evidence="8">Wk13</strain>
    </source>
</reference>
<dbReference type="RefSeq" id="WP_418891459.1">
    <property type="nucleotide sequence ID" value="NZ_JBEUWX010000002.1"/>
</dbReference>
<comment type="caution">
    <text evidence="7">The sequence shown here is derived from an EMBL/GenBank/DDBJ whole genome shotgun (WGS) entry which is preliminary data.</text>
</comment>
<dbReference type="InterPro" id="IPR005899">
    <property type="entry name" value="Na_pump_deCOase"/>
</dbReference>
<keyword evidence="4 6" id="KW-1133">Transmembrane helix</keyword>
<evidence type="ECO:0000256" key="5">
    <source>
        <dbReference type="ARBA" id="ARBA00023136"/>
    </source>
</evidence>
<dbReference type="Pfam" id="PF04277">
    <property type="entry name" value="OAD_gamma"/>
    <property type="match status" value="1"/>
</dbReference>
<keyword evidence="3 6" id="KW-0812">Transmembrane</keyword>